<dbReference type="GO" id="GO:0003677">
    <property type="term" value="F:DNA binding"/>
    <property type="evidence" value="ECO:0007669"/>
    <property type="project" value="InterPro"/>
</dbReference>
<dbReference type="EMBL" id="FOXK01000003">
    <property type="protein sequence ID" value="SFP53002.1"/>
    <property type="molecule type" value="Genomic_DNA"/>
</dbReference>
<accession>A0A1I5R3C0</accession>
<evidence type="ECO:0000259" key="1">
    <source>
        <dbReference type="Pfam" id="PF03869"/>
    </source>
</evidence>
<dbReference type="InterPro" id="IPR013321">
    <property type="entry name" value="Arc_rbn_hlx_hlx"/>
</dbReference>
<evidence type="ECO:0000313" key="2">
    <source>
        <dbReference type="EMBL" id="SFP53002.1"/>
    </source>
</evidence>
<evidence type="ECO:0000313" key="3">
    <source>
        <dbReference type="Proteomes" id="UP000182025"/>
    </source>
</evidence>
<reference evidence="3" key="1">
    <citation type="submission" date="2016-10" db="EMBL/GenBank/DDBJ databases">
        <authorList>
            <person name="Varghese N."/>
            <person name="Submissions S."/>
        </authorList>
    </citation>
    <scope>NUCLEOTIDE SEQUENCE [LARGE SCALE GENOMIC DNA]</scope>
    <source>
        <strain evidence="3">JCM 15604</strain>
    </source>
</reference>
<feature type="domain" description="Arc-like DNA binding" evidence="1">
    <location>
        <begin position="3"/>
        <end position="46"/>
    </location>
</feature>
<dbReference type="Proteomes" id="UP000182025">
    <property type="component" value="Unassembled WGS sequence"/>
</dbReference>
<dbReference type="InterPro" id="IPR010985">
    <property type="entry name" value="Ribbon_hlx_hlx"/>
</dbReference>
<gene>
    <name evidence="2" type="ORF">SAMN05216177_103271</name>
</gene>
<dbReference type="OrthoDB" id="8117140at2"/>
<dbReference type="RefSeq" id="WP_074914226.1">
    <property type="nucleotide sequence ID" value="NZ_FOXK01000003.1"/>
</dbReference>
<keyword evidence="3" id="KW-1185">Reference proteome</keyword>
<proteinExistence type="predicted"/>
<sequence length="56" mass="6555">MSRIDLQFKLRLPEELKSYLSEQAGQSRRSLTAEVVYRLEQSRKQDESQRGKQADA</sequence>
<name>A0A1I5R3C0_9GAMM</name>
<dbReference type="Gene3D" id="1.10.1220.10">
    <property type="entry name" value="Met repressor-like"/>
    <property type="match status" value="1"/>
</dbReference>
<dbReference type="InterPro" id="IPR005569">
    <property type="entry name" value="Arc_DNA-bd_dom"/>
</dbReference>
<dbReference type="Pfam" id="PF03869">
    <property type="entry name" value="Arc"/>
    <property type="match status" value="1"/>
</dbReference>
<dbReference type="AlphaFoldDB" id="A0A1I5R3C0"/>
<dbReference type="GO" id="GO:0006355">
    <property type="term" value="P:regulation of DNA-templated transcription"/>
    <property type="evidence" value="ECO:0007669"/>
    <property type="project" value="InterPro"/>
</dbReference>
<protein>
    <submittedName>
        <fullName evidence="2">Arc-like DNA binding domain-containing protein</fullName>
    </submittedName>
</protein>
<organism evidence="2 3">
    <name type="scientific">Ectopseudomonas toyotomiensis</name>
    <dbReference type="NCBI Taxonomy" id="554344"/>
    <lineage>
        <taxon>Bacteria</taxon>
        <taxon>Pseudomonadati</taxon>
        <taxon>Pseudomonadota</taxon>
        <taxon>Gammaproteobacteria</taxon>
        <taxon>Pseudomonadales</taxon>
        <taxon>Pseudomonadaceae</taxon>
        <taxon>Ectopseudomonas</taxon>
    </lineage>
</organism>
<dbReference type="SUPFAM" id="SSF47598">
    <property type="entry name" value="Ribbon-helix-helix"/>
    <property type="match status" value="1"/>
</dbReference>